<reference evidence="3 4" key="1">
    <citation type="journal article" date="2020" name="BMC Genomics">
        <title>Intraspecific diversification of the crop wild relative Brassica cretica Lam. using demographic model selection.</title>
        <authorList>
            <person name="Kioukis A."/>
            <person name="Michalopoulou V.A."/>
            <person name="Briers L."/>
            <person name="Pirintsos S."/>
            <person name="Studholme D.J."/>
            <person name="Pavlidis P."/>
            <person name="Sarris P.F."/>
        </authorList>
    </citation>
    <scope>NUCLEOTIDE SEQUENCE [LARGE SCALE GENOMIC DNA]</scope>
    <source>
        <strain evidence="4">cv. PFS-1207/04</strain>
    </source>
</reference>
<gene>
    <name evidence="3" type="ORF">DY000_02013303</name>
</gene>
<dbReference type="InterPro" id="IPR029466">
    <property type="entry name" value="NAM-associated_C"/>
</dbReference>
<accession>A0ABQ7DBG5</accession>
<name>A0ABQ7DBG5_BRACR</name>
<comment type="caution">
    <text evidence="3">The sequence shown here is derived from an EMBL/GenBank/DDBJ whole genome shotgun (WGS) entry which is preliminary data.</text>
</comment>
<dbReference type="Pfam" id="PF14303">
    <property type="entry name" value="NAM-associated"/>
    <property type="match status" value="1"/>
</dbReference>
<organism evidence="3 4">
    <name type="scientific">Brassica cretica</name>
    <name type="common">Mustard</name>
    <dbReference type="NCBI Taxonomy" id="69181"/>
    <lineage>
        <taxon>Eukaryota</taxon>
        <taxon>Viridiplantae</taxon>
        <taxon>Streptophyta</taxon>
        <taxon>Embryophyta</taxon>
        <taxon>Tracheophyta</taxon>
        <taxon>Spermatophyta</taxon>
        <taxon>Magnoliopsida</taxon>
        <taxon>eudicotyledons</taxon>
        <taxon>Gunneridae</taxon>
        <taxon>Pentapetalae</taxon>
        <taxon>rosids</taxon>
        <taxon>malvids</taxon>
        <taxon>Brassicales</taxon>
        <taxon>Brassicaceae</taxon>
        <taxon>Brassiceae</taxon>
        <taxon>Brassica</taxon>
    </lineage>
</organism>
<evidence type="ECO:0000259" key="2">
    <source>
        <dbReference type="Pfam" id="PF14303"/>
    </source>
</evidence>
<keyword evidence="4" id="KW-1185">Reference proteome</keyword>
<dbReference type="PANTHER" id="PTHR45023:SF4">
    <property type="entry name" value="GLYCINE-RICH PROTEIN-RELATED"/>
    <property type="match status" value="1"/>
</dbReference>
<feature type="region of interest" description="Disordered" evidence="1">
    <location>
        <begin position="122"/>
        <end position="142"/>
    </location>
</feature>
<evidence type="ECO:0000256" key="1">
    <source>
        <dbReference type="SAM" id="MobiDB-lite"/>
    </source>
</evidence>
<protein>
    <recommendedName>
        <fullName evidence="2">No apical meristem-associated C-terminal domain-containing protein</fullName>
    </recommendedName>
</protein>
<evidence type="ECO:0000313" key="3">
    <source>
        <dbReference type="EMBL" id="KAF3569601.1"/>
    </source>
</evidence>
<feature type="domain" description="No apical meristem-associated C-terminal" evidence="2">
    <location>
        <begin position="97"/>
        <end position="174"/>
    </location>
</feature>
<dbReference type="PANTHER" id="PTHR45023">
    <property type="match status" value="1"/>
</dbReference>
<dbReference type="EMBL" id="QGKV02000759">
    <property type="protein sequence ID" value="KAF3569601.1"/>
    <property type="molecule type" value="Genomic_DNA"/>
</dbReference>
<evidence type="ECO:0000313" key="4">
    <source>
        <dbReference type="Proteomes" id="UP000266723"/>
    </source>
</evidence>
<sequence length="408" mass="44919">MILTSLSIYYICRFDQGRSDHVAVSPVDVDQISKRKCRHIKKVGLESRKPQSFYMVLHLNFKSCISQVENLNPSGASEFDIMKKAKKLLVQDSKLKKGFKFDHAWVLIKDIPKFTDNVNFGSPNTQESNVAGSPTSQSPELSSFSINLSSDDGGSNSSQRPIGSKKAKLKRKISEDLLSRRRPPVFWCSASVVGGCLPCFLRSSLFSFVSPPSLPLLLVDMQFVVDFSPVSLSGGYRSGTVICQIFVVGGPSGLSGGKLSLVWFFWRPLAWLMTRTCVLSKGVSVLGSLRRPFFSHHQCEIVVVGVDFGSLTSDSVVVVSCYRRFFGVGGCGMFLWLEGDYVRPMSMSKILFLVGVGCGALMKRVGWIFPVWCIVSLQFSEVVHVLVHGVVDLVPVVVAGLSSIYLSE</sequence>
<dbReference type="Proteomes" id="UP000266723">
    <property type="component" value="Unassembled WGS sequence"/>
</dbReference>
<proteinExistence type="predicted"/>